<dbReference type="CDD" id="cd17328">
    <property type="entry name" value="MFS_spinster_like"/>
    <property type="match status" value="1"/>
</dbReference>
<protein>
    <submittedName>
        <fullName evidence="8">MFS transporter</fullName>
    </submittedName>
</protein>
<evidence type="ECO:0000256" key="2">
    <source>
        <dbReference type="ARBA" id="ARBA00022448"/>
    </source>
</evidence>
<dbReference type="GO" id="GO:0016020">
    <property type="term" value="C:membrane"/>
    <property type="evidence" value="ECO:0007669"/>
    <property type="project" value="UniProtKB-SubCell"/>
</dbReference>
<keyword evidence="5 6" id="KW-0472">Membrane</keyword>
<dbReference type="PROSITE" id="PS50850">
    <property type="entry name" value="MFS"/>
    <property type="match status" value="1"/>
</dbReference>
<dbReference type="InterPro" id="IPR020846">
    <property type="entry name" value="MFS_dom"/>
</dbReference>
<keyword evidence="4 6" id="KW-1133">Transmembrane helix</keyword>
<evidence type="ECO:0000259" key="7">
    <source>
        <dbReference type="PROSITE" id="PS50850"/>
    </source>
</evidence>
<evidence type="ECO:0000256" key="5">
    <source>
        <dbReference type="ARBA" id="ARBA00023136"/>
    </source>
</evidence>
<evidence type="ECO:0000256" key="3">
    <source>
        <dbReference type="ARBA" id="ARBA00022692"/>
    </source>
</evidence>
<feature type="transmembrane region" description="Helical" evidence="6">
    <location>
        <begin position="45"/>
        <end position="63"/>
    </location>
</feature>
<feature type="transmembrane region" description="Helical" evidence="6">
    <location>
        <begin position="292"/>
        <end position="311"/>
    </location>
</feature>
<dbReference type="Gene3D" id="1.20.1250.20">
    <property type="entry name" value="MFS general substrate transporter like domains"/>
    <property type="match status" value="1"/>
</dbReference>
<feature type="transmembrane region" description="Helical" evidence="6">
    <location>
        <begin position="220"/>
        <end position="239"/>
    </location>
</feature>
<keyword evidence="3 6" id="KW-0812">Transmembrane</keyword>
<evidence type="ECO:0000256" key="4">
    <source>
        <dbReference type="ARBA" id="ARBA00022989"/>
    </source>
</evidence>
<reference evidence="8 9" key="1">
    <citation type="submission" date="2017-09" db="EMBL/GenBank/DDBJ databases">
        <title>The Catabolism of 3,6-Dichlorosalicylic acid is Initiated by the Cytochrome P450 Monooxygenase DsmABC in Rhizorhabdus dicambivorans Ndbn-20.</title>
        <authorList>
            <person name="Na L."/>
        </authorList>
    </citation>
    <scope>NUCLEOTIDE SEQUENCE [LARGE SCALE GENOMIC DNA]</scope>
    <source>
        <strain evidence="8 9">Ndbn-20m</strain>
    </source>
</reference>
<feature type="transmembrane region" description="Helical" evidence="6">
    <location>
        <begin position="163"/>
        <end position="185"/>
    </location>
</feature>
<dbReference type="Pfam" id="PF07690">
    <property type="entry name" value="MFS_1"/>
    <property type="match status" value="1"/>
</dbReference>
<feature type="transmembrane region" description="Helical" evidence="6">
    <location>
        <begin position="75"/>
        <end position="96"/>
    </location>
</feature>
<dbReference type="RefSeq" id="WP_066965166.1">
    <property type="nucleotide sequence ID" value="NZ_NWUF01000018.1"/>
</dbReference>
<feature type="transmembrane region" description="Helical" evidence="6">
    <location>
        <begin position="350"/>
        <end position="375"/>
    </location>
</feature>
<evidence type="ECO:0000313" key="9">
    <source>
        <dbReference type="Proteomes" id="UP000218934"/>
    </source>
</evidence>
<dbReference type="InterPro" id="IPR044770">
    <property type="entry name" value="MFS_spinster-like"/>
</dbReference>
<organism evidence="8 9">
    <name type="scientific">Rhizorhabdus dicambivorans</name>
    <dbReference type="NCBI Taxonomy" id="1850238"/>
    <lineage>
        <taxon>Bacteria</taxon>
        <taxon>Pseudomonadati</taxon>
        <taxon>Pseudomonadota</taxon>
        <taxon>Alphaproteobacteria</taxon>
        <taxon>Sphingomonadales</taxon>
        <taxon>Sphingomonadaceae</taxon>
        <taxon>Rhizorhabdus</taxon>
    </lineage>
</organism>
<feature type="domain" description="Major facilitator superfamily (MFS) profile" evidence="7">
    <location>
        <begin position="10"/>
        <end position="414"/>
    </location>
</feature>
<proteinExistence type="predicted"/>
<dbReference type="GO" id="GO:0022857">
    <property type="term" value="F:transmembrane transporter activity"/>
    <property type="evidence" value="ECO:0007669"/>
    <property type="project" value="InterPro"/>
</dbReference>
<dbReference type="PANTHER" id="PTHR23505">
    <property type="entry name" value="SPINSTER"/>
    <property type="match status" value="1"/>
</dbReference>
<evidence type="ECO:0000313" key="8">
    <source>
        <dbReference type="EMBL" id="PCE41127.1"/>
    </source>
</evidence>
<feature type="transmembrane region" description="Helical" evidence="6">
    <location>
        <begin position="102"/>
        <end position="124"/>
    </location>
</feature>
<feature type="transmembrane region" description="Helical" evidence="6">
    <location>
        <begin position="387"/>
        <end position="404"/>
    </location>
</feature>
<dbReference type="SUPFAM" id="SSF103473">
    <property type="entry name" value="MFS general substrate transporter"/>
    <property type="match status" value="1"/>
</dbReference>
<evidence type="ECO:0000256" key="6">
    <source>
        <dbReference type="SAM" id="Phobius"/>
    </source>
</evidence>
<gene>
    <name evidence="8" type="ORF">COO09_16625</name>
</gene>
<name>A0A2A4FSG4_9SPHN</name>
<sequence>MTQLSYRHYLLGLLLVILAFNYVDRLALGLLLQDIKTDLALSDTQLGLLSGIAFAAFYAVMGIPIARWADRGDRVVIITITAALWSVMVALCGTATSFVQLVLIRVGVAIGEAGCIPPAHSLIADHFDRASRPRAVAIYMLGAPLALVIGNLGAGWLNELYGWRTTFILLGVPGLALAILAFLTLREPRRGAVARAMSKTGAGTEPSMVAVLRVLWSSHAFRHLLVCFSVISFFGYGLLQWQPAFFMRSFGFQSGELGGWFALVWGGGGLVGTLAGGEWASRRAAGREDFQLRVVASMYAAFGLFSIALYLSTDRYVALTLMALATLGSYTIAGPMFATIQTLVRPEMRAISIAILYLFGNLIGMGLGPLAAGAISDGLRPALGEESLRYALMFLSPGYFWGAWHAWRASRSVRAEVEAIEAAIPGGQPA</sequence>
<feature type="transmembrane region" description="Helical" evidence="6">
    <location>
        <begin position="317"/>
        <end position="338"/>
    </location>
</feature>
<dbReference type="PANTHER" id="PTHR23505:SF79">
    <property type="entry name" value="PROTEIN SPINSTER"/>
    <property type="match status" value="1"/>
</dbReference>
<dbReference type="InterPro" id="IPR036259">
    <property type="entry name" value="MFS_trans_sf"/>
</dbReference>
<keyword evidence="9" id="KW-1185">Reference proteome</keyword>
<keyword evidence="2" id="KW-0813">Transport</keyword>
<comment type="caution">
    <text evidence="8">The sequence shown here is derived from an EMBL/GenBank/DDBJ whole genome shotgun (WGS) entry which is preliminary data.</text>
</comment>
<feature type="transmembrane region" description="Helical" evidence="6">
    <location>
        <begin position="136"/>
        <end position="157"/>
    </location>
</feature>
<dbReference type="Proteomes" id="UP000218934">
    <property type="component" value="Unassembled WGS sequence"/>
</dbReference>
<dbReference type="AlphaFoldDB" id="A0A2A4FSG4"/>
<dbReference type="EMBL" id="NWUF01000018">
    <property type="protein sequence ID" value="PCE41127.1"/>
    <property type="molecule type" value="Genomic_DNA"/>
</dbReference>
<comment type="subcellular location">
    <subcellularLocation>
        <location evidence="1">Membrane</location>
        <topology evidence="1">Multi-pass membrane protein</topology>
    </subcellularLocation>
</comment>
<dbReference type="InterPro" id="IPR011701">
    <property type="entry name" value="MFS"/>
</dbReference>
<evidence type="ECO:0000256" key="1">
    <source>
        <dbReference type="ARBA" id="ARBA00004141"/>
    </source>
</evidence>
<accession>A0A2A4FSG4</accession>
<feature type="transmembrane region" description="Helical" evidence="6">
    <location>
        <begin position="259"/>
        <end position="280"/>
    </location>
</feature>